<accession>A0A9E7K8D7</accession>
<evidence type="ECO:0000313" key="2">
    <source>
        <dbReference type="EMBL" id="URE08226.1"/>
    </source>
</evidence>
<evidence type="ECO:0000256" key="1">
    <source>
        <dbReference type="SAM" id="MobiDB-lite"/>
    </source>
</evidence>
<proteinExistence type="predicted"/>
<sequence>MAPMQRSDPVSGAKDEEFQDKMSIATCYVVCAAVDPNIQFHHPLRATNLHQPCLCPMLGLHSPKSSPLPAQKSPWPSPLQQS</sequence>
<reference evidence="2" key="1">
    <citation type="submission" date="2022-05" db="EMBL/GenBank/DDBJ databases">
        <title>The Musa troglodytarum L. genome provides insights into the mechanism of non-climacteric behaviour and enrichment of carotenoids.</title>
        <authorList>
            <person name="Wang J."/>
        </authorList>
    </citation>
    <scope>NUCLEOTIDE SEQUENCE</scope>
    <source>
        <tissue evidence="2">Leaf</tissue>
    </source>
</reference>
<keyword evidence="3" id="KW-1185">Reference proteome</keyword>
<evidence type="ECO:0000313" key="3">
    <source>
        <dbReference type="Proteomes" id="UP001055439"/>
    </source>
</evidence>
<protein>
    <submittedName>
        <fullName evidence="2">Uncharacterized protein</fullName>
    </submittedName>
</protein>
<gene>
    <name evidence="2" type="ORF">MUK42_30866</name>
</gene>
<organism evidence="2 3">
    <name type="scientific">Musa troglodytarum</name>
    <name type="common">fe'i banana</name>
    <dbReference type="NCBI Taxonomy" id="320322"/>
    <lineage>
        <taxon>Eukaryota</taxon>
        <taxon>Viridiplantae</taxon>
        <taxon>Streptophyta</taxon>
        <taxon>Embryophyta</taxon>
        <taxon>Tracheophyta</taxon>
        <taxon>Spermatophyta</taxon>
        <taxon>Magnoliopsida</taxon>
        <taxon>Liliopsida</taxon>
        <taxon>Zingiberales</taxon>
        <taxon>Musaceae</taxon>
        <taxon>Musa</taxon>
    </lineage>
</organism>
<name>A0A9E7K8D7_9LILI</name>
<dbReference type="EMBL" id="CP097508">
    <property type="protein sequence ID" value="URE08226.1"/>
    <property type="molecule type" value="Genomic_DNA"/>
</dbReference>
<dbReference type="AlphaFoldDB" id="A0A9E7K8D7"/>
<feature type="region of interest" description="Disordered" evidence="1">
    <location>
        <begin position="63"/>
        <end position="82"/>
    </location>
</feature>
<dbReference type="Proteomes" id="UP001055439">
    <property type="component" value="Chromosome 6"/>
</dbReference>